<evidence type="ECO:0000256" key="3">
    <source>
        <dbReference type="ARBA" id="ARBA00023145"/>
    </source>
</evidence>
<dbReference type="Proteomes" id="UP000601522">
    <property type="component" value="Unassembled WGS sequence"/>
</dbReference>
<comment type="catalytic activity">
    <reaction evidence="4">
        <text>Endopeptidase action with P4 Glu or Asp, P1 preferably Glu &gt; Asp, P1' hydrophobic and P2' Ala.</text>
        <dbReference type="EC" id="3.4.24.78"/>
    </reaction>
</comment>
<dbReference type="PIRSF" id="PIRSF019549">
    <property type="entry name" value="Peptidase_A25"/>
    <property type="match status" value="1"/>
</dbReference>
<dbReference type="EC" id="3.4.24.78" evidence="4"/>
<dbReference type="InterPro" id="IPR023430">
    <property type="entry name" value="Pept_HybD-like_dom_sf"/>
</dbReference>
<dbReference type="EMBL" id="JACRTK010000002">
    <property type="protein sequence ID" value="MBC8590786.1"/>
    <property type="molecule type" value="Genomic_DNA"/>
</dbReference>
<gene>
    <name evidence="4" type="primary">gpr</name>
    <name evidence="5" type="ORF">H8689_06515</name>
</gene>
<keyword evidence="1 4" id="KW-0645">Protease</keyword>
<protein>
    <recommendedName>
        <fullName evidence="4">Germination protease</fullName>
        <ecNumber evidence="4">3.4.24.78</ecNumber>
    </recommendedName>
    <alternativeName>
        <fullName evidence="4">GPR endopeptidase</fullName>
    </alternativeName>
    <alternativeName>
        <fullName evidence="4">Germination proteinase</fullName>
    </alternativeName>
    <alternativeName>
        <fullName evidence="4">Spore protease</fullName>
    </alternativeName>
</protein>
<dbReference type="GO" id="GO:0006508">
    <property type="term" value="P:proteolysis"/>
    <property type="evidence" value="ECO:0007669"/>
    <property type="project" value="UniProtKB-UniRule"/>
</dbReference>
<name>A0A926EXI6_9FIRM</name>
<dbReference type="InterPro" id="IPR005080">
    <property type="entry name" value="Peptidase_A25"/>
</dbReference>
<dbReference type="GO" id="GO:0004222">
    <property type="term" value="F:metalloendopeptidase activity"/>
    <property type="evidence" value="ECO:0007669"/>
    <property type="project" value="UniProtKB-UniRule"/>
</dbReference>
<keyword evidence="3 4" id="KW-0865">Zymogen</keyword>
<comment type="function">
    <text evidence="4">Initiates the rapid degradation of small, acid-soluble proteins during spore germination.</text>
</comment>
<dbReference type="SUPFAM" id="SSF53163">
    <property type="entry name" value="HybD-like"/>
    <property type="match status" value="1"/>
</dbReference>
<dbReference type="HAMAP" id="MF_00626">
    <property type="entry name" value="Germination_prot"/>
    <property type="match status" value="1"/>
</dbReference>
<evidence type="ECO:0000256" key="1">
    <source>
        <dbReference type="ARBA" id="ARBA00022670"/>
    </source>
</evidence>
<dbReference type="RefSeq" id="WP_249323620.1">
    <property type="nucleotide sequence ID" value="NZ_JACRTK010000002.1"/>
</dbReference>
<organism evidence="5 6">
    <name type="scientific">Wansuia hejianensis</name>
    <dbReference type="NCBI Taxonomy" id="2763667"/>
    <lineage>
        <taxon>Bacteria</taxon>
        <taxon>Bacillati</taxon>
        <taxon>Bacillota</taxon>
        <taxon>Clostridia</taxon>
        <taxon>Lachnospirales</taxon>
        <taxon>Lachnospiraceae</taxon>
        <taxon>Wansuia</taxon>
    </lineage>
</organism>
<feature type="chain" id="PRO_5038183582" description="Germination protease" evidence="4">
    <location>
        <begin position="8"/>
        <end position="324"/>
    </location>
</feature>
<keyword evidence="2 4" id="KW-0378">Hydrolase</keyword>
<reference evidence="5 6" key="1">
    <citation type="submission" date="2020-08" db="EMBL/GenBank/DDBJ databases">
        <title>Genome public.</title>
        <authorList>
            <person name="Liu C."/>
            <person name="Sun Q."/>
        </authorList>
    </citation>
    <scope>NUCLEOTIDE SEQUENCE [LARGE SCALE GENOMIC DNA]</scope>
    <source>
        <strain evidence="5 6">NSJ-26</strain>
    </source>
</reference>
<dbReference type="Pfam" id="PF03418">
    <property type="entry name" value="Peptidase_A25"/>
    <property type="match status" value="2"/>
</dbReference>
<dbReference type="Gene3D" id="3.40.50.1450">
    <property type="entry name" value="HybD-like"/>
    <property type="match status" value="1"/>
</dbReference>
<evidence type="ECO:0000313" key="6">
    <source>
        <dbReference type="Proteomes" id="UP000601522"/>
    </source>
</evidence>
<evidence type="ECO:0000256" key="4">
    <source>
        <dbReference type="HAMAP-Rule" id="MF_00626"/>
    </source>
</evidence>
<dbReference type="GO" id="GO:0009847">
    <property type="term" value="P:spore germination"/>
    <property type="evidence" value="ECO:0007669"/>
    <property type="project" value="UniProtKB-UniRule"/>
</dbReference>
<dbReference type="NCBIfam" id="TIGR01441">
    <property type="entry name" value="GPR"/>
    <property type="match status" value="1"/>
</dbReference>
<sequence>MKHIYTDLAVESKEIYNPEKKKEIEGVSVEVADEKNYSVTTVKVLNQKGSQKIRKPLGTYVTIDVPNLDKTDEDLKDEISIAFAKELKALIKEYKKNKILIIGLGNWNISSDSLGPKVIDKVLVTRQYFINYNKEFDETMANVAAISPGVMGLTGIETFDIVKGIVDKIQPDILIAVDALSSRKMDRISTTIQISDVGISPGSGVGNTRAGLTKETLGLPVIAIGIPTVVNAATMVNDTMDLIIHSMKEQAEIGSEFYSLLEGLSKEDKYKLIEEVLSPFMGNVIVTPKDIDVLIDDLSIIVANGLNIAIHPGIDIADVNRYIR</sequence>
<comment type="PTM">
    <text evidence="4">Autoproteolytically processed. The inactive tetrameric zymogen termed p46 autoprocesses to a smaller form termed p41, which is active only during spore germination.</text>
</comment>
<feature type="propeptide" id="PRO_5038183583" evidence="4">
    <location>
        <begin position="1"/>
        <end position="7"/>
    </location>
</feature>
<dbReference type="AlphaFoldDB" id="A0A926EXI6"/>
<proteinExistence type="inferred from homology"/>
<comment type="similarity">
    <text evidence="4">Belongs to the peptidase A25 family.</text>
</comment>
<keyword evidence="6" id="KW-1185">Reference proteome</keyword>
<evidence type="ECO:0000313" key="5">
    <source>
        <dbReference type="EMBL" id="MBC8590786.1"/>
    </source>
</evidence>
<evidence type="ECO:0000256" key="2">
    <source>
        <dbReference type="ARBA" id="ARBA00022801"/>
    </source>
</evidence>
<comment type="subunit">
    <text evidence="4">Homotetramer.</text>
</comment>
<accession>A0A926EXI6</accession>
<comment type="caution">
    <text evidence="5">The sequence shown here is derived from an EMBL/GenBank/DDBJ whole genome shotgun (WGS) entry which is preliminary data.</text>
</comment>